<dbReference type="InterPro" id="IPR051393">
    <property type="entry name" value="ABC_transporter_permease"/>
</dbReference>
<dbReference type="RefSeq" id="WP_132379297.1">
    <property type="nucleotide sequence ID" value="NZ_SLZZ01000004.1"/>
</dbReference>
<proteinExistence type="inferred from homology"/>
<keyword evidence="2 7" id="KW-0813">Transport</keyword>
<protein>
    <submittedName>
        <fullName evidence="9">Carbohydrate ABC transporter membrane protein 1 (CUT1 family)</fullName>
    </submittedName>
</protein>
<evidence type="ECO:0000259" key="8">
    <source>
        <dbReference type="PROSITE" id="PS50928"/>
    </source>
</evidence>
<evidence type="ECO:0000256" key="4">
    <source>
        <dbReference type="ARBA" id="ARBA00022692"/>
    </source>
</evidence>
<feature type="transmembrane region" description="Helical" evidence="7">
    <location>
        <begin position="154"/>
        <end position="175"/>
    </location>
</feature>
<organism evidence="9 10">
    <name type="scientific">Muricomes intestini</name>
    <dbReference type="NCBI Taxonomy" id="1796634"/>
    <lineage>
        <taxon>Bacteria</taxon>
        <taxon>Bacillati</taxon>
        <taxon>Bacillota</taxon>
        <taxon>Clostridia</taxon>
        <taxon>Lachnospirales</taxon>
        <taxon>Lachnospiraceae</taxon>
        <taxon>Muricomes</taxon>
    </lineage>
</organism>
<feature type="transmembrane region" description="Helical" evidence="7">
    <location>
        <begin position="218"/>
        <end position="242"/>
    </location>
</feature>
<gene>
    <name evidence="9" type="ORF">EDD59_10494</name>
</gene>
<feature type="domain" description="ABC transmembrane type-1" evidence="8">
    <location>
        <begin position="67"/>
        <end position="281"/>
    </location>
</feature>
<name>A0A4R3KDJ0_9FIRM</name>
<feature type="transmembrane region" description="Helical" evidence="7">
    <location>
        <begin position="262"/>
        <end position="280"/>
    </location>
</feature>
<dbReference type="InterPro" id="IPR000515">
    <property type="entry name" value="MetI-like"/>
</dbReference>
<keyword evidence="3" id="KW-1003">Cell membrane</keyword>
<evidence type="ECO:0000313" key="10">
    <source>
        <dbReference type="Proteomes" id="UP000295726"/>
    </source>
</evidence>
<dbReference type="EMBL" id="SLZZ01000004">
    <property type="protein sequence ID" value="TCS81165.1"/>
    <property type="molecule type" value="Genomic_DNA"/>
</dbReference>
<evidence type="ECO:0000256" key="7">
    <source>
        <dbReference type="RuleBase" id="RU363032"/>
    </source>
</evidence>
<keyword evidence="6 7" id="KW-0472">Membrane</keyword>
<dbReference type="PANTHER" id="PTHR30193:SF37">
    <property type="entry name" value="INNER MEMBRANE ABC TRANSPORTER PERMEASE PROTEIN YCJO"/>
    <property type="match status" value="1"/>
</dbReference>
<dbReference type="GO" id="GO:0005886">
    <property type="term" value="C:plasma membrane"/>
    <property type="evidence" value="ECO:0007669"/>
    <property type="project" value="UniProtKB-SubCell"/>
</dbReference>
<comment type="subcellular location">
    <subcellularLocation>
        <location evidence="1 7">Cell membrane</location>
        <topology evidence="1 7">Multi-pass membrane protein</topology>
    </subcellularLocation>
</comment>
<dbReference type="Proteomes" id="UP000295726">
    <property type="component" value="Unassembled WGS sequence"/>
</dbReference>
<dbReference type="OrthoDB" id="9774308at2"/>
<dbReference type="Pfam" id="PF00528">
    <property type="entry name" value="BPD_transp_1"/>
    <property type="match status" value="1"/>
</dbReference>
<accession>A0A4R3KDJ0</accession>
<evidence type="ECO:0000256" key="3">
    <source>
        <dbReference type="ARBA" id="ARBA00022475"/>
    </source>
</evidence>
<comment type="caution">
    <text evidence="9">The sequence shown here is derived from an EMBL/GenBank/DDBJ whole genome shotgun (WGS) entry which is preliminary data.</text>
</comment>
<comment type="similarity">
    <text evidence="7">Belongs to the binding-protein-dependent transport system permease family.</text>
</comment>
<dbReference type="AlphaFoldDB" id="A0A4R3KDJ0"/>
<evidence type="ECO:0000256" key="6">
    <source>
        <dbReference type="ARBA" id="ARBA00023136"/>
    </source>
</evidence>
<dbReference type="InterPro" id="IPR035906">
    <property type="entry name" value="MetI-like_sf"/>
</dbReference>
<dbReference type="Gene3D" id="1.10.3720.10">
    <property type="entry name" value="MetI-like"/>
    <property type="match status" value="1"/>
</dbReference>
<keyword evidence="5 7" id="KW-1133">Transmembrane helix</keyword>
<evidence type="ECO:0000256" key="1">
    <source>
        <dbReference type="ARBA" id="ARBA00004651"/>
    </source>
</evidence>
<dbReference type="PANTHER" id="PTHR30193">
    <property type="entry name" value="ABC TRANSPORTER PERMEASE PROTEIN"/>
    <property type="match status" value="1"/>
</dbReference>
<dbReference type="PROSITE" id="PS50928">
    <property type="entry name" value="ABC_TM1"/>
    <property type="match status" value="1"/>
</dbReference>
<evidence type="ECO:0000256" key="5">
    <source>
        <dbReference type="ARBA" id="ARBA00022989"/>
    </source>
</evidence>
<keyword evidence="10" id="KW-1185">Reference proteome</keyword>
<feature type="transmembrane region" description="Helical" evidence="7">
    <location>
        <begin position="7"/>
        <end position="29"/>
    </location>
</feature>
<reference evidence="9 10" key="1">
    <citation type="submission" date="2019-03" db="EMBL/GenBank/DDBJ databases">
        <title>Genomic Encyclopedia of Type Strains, Phase IV (KMG-IV): sequencing the most valuable type-strain genomes for metagenomic binning, comparative biology and taxonomic classification.</title>
        <authorList>
            <person name="Goeker M."/>
        </authorList>
    </citation>
    <scope>NUCLEOTIDE SEQUENCE [LARGE SCALE GENOMIC DNA]</scope>
    <source>
        <strain evidence="9 10">DSM 29489</strain>
    </source>
</reference>
<feature type="transmembrane region" description="Helical" evidence="7">
    <location>
        <begin position="70"/>
        <end position="92"/>
    </location>
</feature>
<dbReference type="CDD" id="cd06261">
    <property type="entry name" value="TM_PBP2"/>
    <property type="match status" value="1"/>
</dbReference>
<sequence length="289" mass="32974">MKKKKSLSAYFYILPMFLFFAFFLVYPLFNTIRISFFEWNGIDPEMHFVGFQDYIDMFHDEIFYKAFANFAIYAVLVIVLEMLIGFSLAYLMRRKNIMFNIYRAIIFIPVILLPVVISYVFTDILAYNYGIVNETLRALHLDKLALDWFADPNVALYTLIGITVWSGTGFAMTVYSSSLTSFPSELIDAAKVDGANRIQTVTRVVWPLLKGTHFSLSIISAISALKIFDLVFLLTGGGPFHATEMPSTYMYDKAFTLYEQGFASAVSTIIIIFALLVTFIQTKLSAEKR</sequence>
<evidence type="ECO:0000313" key="9">
    <source>
        <dbReference type="EMBL" id="TCS81165.1"/>
    </source>
</evidence>
<keyword evidence="4 7" id="KW-0812">Transmembrane</keyword>
<dbReference type="SUPFAM" id="SSF161098">
    <property type="entry name" value="MetI-like"/>
    <property type="match status" value="1"/>
</dbReference>
<evidence type="ECO:0000256" key="2">
    <source>
        <dbReference type="ARBA" id="ARBA00022448"/>
    </source>
</evidence>
<feature type="transmembrane region" description="Helical" evidence="7">
    <location>
        <begin position="104"/>
        <end position="127"/>
    </location>
</feature>
<dbReference type="GO" id="GO:0055085">
    <property type="term" value="P:transmembrane transport"/>
    <property type="evidence" value="ECO:0007669"/>
    <property type="project" value="InterPro"/>
</dbReference>